<dbReference type="OrthoDB" id="825516at2"/>
<keyword evidence="1" id="KW-1133">Transmembrane helix</keyword>
<keyword evidence="1" id="KW-0472">Membrane</keyword>
<feature type="transmembrane region" description="Helical" evidence="1">
    <location>
        <begin position="6"/>
        <end position="22"/>
    </location>
</feature>
<dbReference type="AlphaFoldDB" id="A0A434A1J4"/>
<evidence type="ECO:0000313" key="2">
    <source>
        <dbReference type="EMBL" id="RUT68236.1"/>
    </source>
</evidence>
<keyword evidence="1" id="KW-0812">Transmembrane</keyword>
<protein>
    <submittedName>
        <fullName evidence="2">Uncharacterized protein</fullName>
    </submittedName>
</protein>
<dbReference type="EMBL" id="QWDM01000019">
    <property type="protein sequence ID" value="RUT68236.1"/>
    <property type="molecule type" value="Genomic_DNA"/>
</dbReference>
<keyword evidence="3" id="KW-1185">Reference proteome</keyword>
<evidence type="ECO:0000313" key="3">
    <source>
        <dbReference type="Proteomes" id="UP000288102"/>
    </source>
</evidence>
<dbReference type="Proteomes" id="UP000288102">
    <property type="component" value="Unassembled WGS sequence"/>
</dbReference>
<feature type="transmembrane region" description="Helical" evidence="1">
    <location>
        <begin position="57"/>
        <end position="79"/>
    </location>
</feature>
<evidence type="ECO:0000256" key="1">
    <source>
        <dbReference type="SAM" id="Phobius"/>
    </source>
</evidence>
<feature type="transmembrane region" description="Helical" evidence="1">
    <location>
        <begin position="99"/>
        <end position="119"/>
    </location>
</feature>
<gene>
    <name evidence="2" type="ORF">D0817_22160</name>
</gene>
<comment type="caution">
    <text evidence="2">The sequence shown here is derived from an EMBL/GenBank/DDBJ whole genome shotgun (WGS) entry which is preliminary data.</text>
</comment>
<dbReference type="RefSeq" id="WP_153188217.1">
    <property type="nucleotide sequence ID" value="NZ_QWDM01000019.1"/>
</dbReference>
<organism evidence="2 3">
    <name type="scientific">Flavobacterium cupreum</name>
    <dbReference type="NCBI Taxonomy" id="2133766"/>
    <lineage>
        <taxon>Bacteria</taxon>
        <taxon>Pseudomonadati</taxon>
        <taxon>Bacteroidota</taxon>
        <taxon>Flavobacteriia</taxon>
        <taxon>Flavobacteriales</taxon>
        <taxon>Flavobacteriaceae</taxon>
        <taxon>Flavobacterium</taxon>
    </lineage>
</organism>
<sequence>MKKPLFKYLILSILSIVIAEIFKKVIHFDNSLCNSLSEQLTSKQIENFIGFQKKWHWIYYMFIPVILLIKTLLIAALLYTGLTISDRDLKFYRLWDAVIKAEFIFLLVPVFKIIWFYFFQTSYSLKDIRNFYPLSALNITGYA</sequence>
<reference evidence="3" key="1">
    <citation type="journal article" date="2019" name="Syst. Appl. Microbiol.">
        <title>Flavobacterium circumlabens sp. nov. and Flavobacterium cupreum sp. nov., two psychrotrophic species isolated from Antarctic environmental samples.</title>
        <authorList>
            <person name="Kralova S."/>
            <person name="Busse H.-J."/>
            <person name="Svec P."/>
            <person name="Maslanova I."/>
            <person name="Stankova E."/>
            <person name="Bartak M."/>
            <person name="Sedlacek I."/>
        </authorList>
    </citation>
    <scope>NUCLEOTIDE SEQUENCE [LARGE SCALE GENOMIC DNA]</scope>
    <source>
        <strain evidence="3">CCM 8825</strain>
    </source>
</reference>
<accession>A0A434A1J4</accession>
<proteinExistence type="predicted"/>
<name>A0A434A1J4_9FLAO</name>